<evidence type="ECO:0000259" key="4">
    <source>
        <dbReference type="PROSITE" id="PS50860"/>
    </source>
</evidence>
<organism evidence="5 6">
    <name type="scientific">Penicillium decumbens</name>
    <dbReference type="NCBI Taxonomy" id="69771"/>
    <lineage>
        <taxon>Eukaryota</taxon>
        <taxon>Fungi</taxon>
        <taxon>Dikarya</taxon>
        <taxon>Ascomycota</taxon>
        <taxon>Pezizomycotina</taxon>
        <taxon>Eurotiomycetes</taxon>
        <taxon>Eurotiomycetidae</taxon>
        <taxon>Eurotiales</taxon>
        <taxon>Aspergillaceae</taxon>
        <taxon>Penicillium</taxon>
    </lineage>
</organism>
<dbReference type="SUPFAM" id="SSF50447">
    <property type="entry name" value="Translation proteins"/>
    <property type="match status" value="1"/>
</dbReference>
<dbReference type="Pfam" id="PF07973">
    <property type="entry name" value="tRNA_SAD"/>
    <property type="match status" value="1"/>
</dbReference>
<dbReference type="InterPro" id="IPR009000">
    <property type="entry name" value="Transl_B-barrel_sf"/>
</dbReference>
<comment type="subcellular location">
    <subcellularLocation>
        <location evidence="2">Cytoplasm</location>
    </subcellularLocation>
</comment>
<dbReference type="InterPro" id="IPR018163">
    <property type="entry name" value="Thr/Ala-tRNA-synth_IIc_edit"/>
</dbReference>
<comment type="similarity">
    <text evidence="3">Belongs to the class-II aminoacyl-tRNA synthetase family. Alax-L subfamily.</text>
</comment>
<dbReference type="GO" id="GO:0005524">
    <property type="term" value="F:ATP binding"/>
    <property type="evidence" value="ECO:0007669"/>
    <property type="project" value="InterPro"/>
</dbReference>
<dbReference type="STRING" id="69771.A0A1V6PMG4"/>
<dbReference type="Pfam" id="PF01411">
    <property type="entry name" value="tRNA-synt_2c"/>
    <property type="match status" value="1"/>
</dbReference>
<dbReference type="OrthoDB" id="288942at2759"/>
<gene>
    <name evidence="5" type="ORF">PENDEC_c002G01850</name>
</gene>
<dbReference type="SUPFAM" id="SSF55186">
    <property type="entry name" value="ThrRS/AlaRS common domain"/>
    <property type="match status" value="1"/>
</dbReference>
<dbReference type="InterPro" id="IPR051335">
    <property type="entry name" value="Alanyl-tRNA_Editing_Enzymes"/>
</dbReference>
<protein>
    <recommendedName>
        <fullName evidence="4">Alanyl-transfer RNA synthetases family profile domain-containing protein</fullName>
    </recommendedName>
</protein>
<dbReference type="SMART" id="SM00863">
    <property type="entry name" value="tRNA_SAD"/>
    <property type="match status" value="1"/>
</dbReference>
<dbReference type="PANTHER" id="PTHR43462:SF2">
    <property type="entry name" value="THREONYL AND ALANYL TRNA SYNTHETASE SECOND ADDITIONAL DOMAIN-CONTAINING PROTEIN"/>
    <property type="match status" value="1"/>
</dbReference>
<feature type="domain" description="Alanyl-transfer RNA synthetases family profile" evidence="4">
    <location>
        <begin position="1"/>
        <end position="256"/>
    </location>
</feature>
<dbReference type="InterPro" id="IPR018165">
    <property type="entry name" value="Ala-tRNA-synth_IIc_core"/>
</dbReference>
<dbReference type="Gene3D" id="2.40.30.130">
    <property type="match status" value="1"/>
</dbReference>
<evidence type="ECO:0000256" key="3">
    <source>
        <dbReference type="ARBA" id="ARBA00008429"/>
    </source>
</evidence>
<dbReference type="AlphaFoldDB" id="A0A1V6PMG4"/>
<evidence type="ECO:0000256" key="1">
    <source>
        <dbReference type="ARBA" id="ARBA00001947"/>
    </source>
</evidence>
<sequence>MVRKLDLVSYDRVNSNQAQSTEAVYLHDASLRTLTTEIISYQPVSSLTEEEKSLAKNISPQDSAITMRQTILYPQGGGQPSDTGSIATDQDQGPAFTVSLVRKTQDGRILHFGKPSTNTTFTEGQSVIQKVDNVKRNYHSRLHTGGHIVGLAMQLLMPEMKKVKANHFPGEACMEYKGLLYNEHKPQIQANVNELVRQDLPILLSWVEDASDLEDVEGRGKDRDGPVRVASIGGLDKNPCGGTHVSRTGLVGSITIRKISRQKGISRVSYEVAPEL</sequence>
<dbReference type="PROSITE" id="PS50860">
    <property type="entry name" value="AA_TRNA_LIGASE_II_ALA"/>
    <property type="match status" value="1"/>
</dbReference>
<dbReference type="GO" id="GO:0003676">
    <property type="term" value="F:nucleic acid binding"/>
    <property type="evidence" value="ECO:0007669"/>
    <property type="project" value="InterPro"/>
</dbReference>
<name>A0A1V6PMG4_PENDC</name>
<dbReference type="EMBL" id="MDYL01000002">
    <property type="protein sequence ID" value="OQD77937.1"/>
    <property type="molecule type" value="Genomic_DNA"/>
</dbReference>
<dbReference type="GO" id="GO:0004813">
    <property type="term" value="F:alanine-tRNA ligase activity"/>
    <property type="evidence" value="ECO:0007669"/>
    <property type="project" value="InterPro"/>
</dbReference>
<evidence type="ECO:0000313" key="5">
    <source>
        <dbReference type="EMBL" id="OQD77937.1"/>
    </source>
</evidence>
<keyword evidence="6" id="KW-1185">Reference proteome</keyword>
<comment type="caution">
    <text evidence="5">The sequence shown here is derived from an EMBL/GenBank/DDBJ whole genome shotgun (WGS) entry which is preliminary data.</text>
</comment>
<dbReference type="GO" id="GO:0005737">
    <property type="term" value="C:cytoplasm"/>
    <property type="evidence" value="ECO:0007669"/>
    <property type="project" value="UniProtKB-SubCell"/>
</dbReference>
<dbReference type="OMA" id="ACMEFEG"/>
<dbReference type="InterPro" id="IPR018164">
    <property type="entry name" value="Ala-tRNA-synth_IIc_N"/>
</dbReference>
<reference evidence="6" key="1">
    <citation type="journal article" date="2017" name="Nat. Microbiol.">
        <title>Global analysis of biosynthetic gene clusters reveals vast potential of secondary metabolite production in Penicillium species.</title>
        <authorList>
            <person name="Nielsen J.C."/>
            <person name="Grijseels S."/>
            <person name="Prigent S."/>
            <person name="Ji B."/>
            <person name="Dainat J."/>
            <person name="Nielsen K.F."/>
            <person name="Frisvad J.C."/>
            <person name="Workman M."/>
            <person name="Nielsen J."/>
        </authorList>
    </citation>
    <scope>NUCLEOTIDE SEQUENCE [LARGE SCALE GENOMIC DNA]</scope>
    <source>
        <strain evidence="6">IBT 11843</strain>
    </source>
</reference>
<dbReference type="Proteomes" id="UP000191522">
    <property type="component" value="Unassembled WGS sequence"/>
</dbReference>
<evidence type="ECO:0000313" key="6">
    <source>
        <dbReference type="Proteomes" id="UP000191522"/>
    </source>
</evidence>
<comment type="cofactor">
    <cofactor evidence="1">
        <name>Zn(2+)</name>
        <dbReference type="ChEBI" id="CHEBI:29105"/>
    </cofactor>
</comment>
<dbReference type="GO" id="GO:0006419">
    <property type="term" value="P:alanyl-tRNA aminoacylation"/>
    <property type="evidence" value="ECO:0007669"/>
    <property type="project" value="InterPro"/>
</dbReference>
<dbReference type="Gene3D" id="3.30.980.10">
    <property type="entry name" value="Threonyl-trna Synthetase, Chain A, domain 2"/>
    <property type="match status" value="1"/>
</dbReference>
<dbReference type="PANTHER" id="PTHR43462">
    <property type="entry name" value="ALANYL-TRNA EDITING PROTEIN"/>
    <property type="match status" value="1"/>
</dbReference>
<dbReference type="InterPro" id="IPR012947">
    <property type="entry name" value="tRNA_SAD"/>
</dbReference>
<proteinExistence type="inferred from homology"/>
<accession>A0A1V6PMG4</accession>
<evidence type="ECO:0000256" key="2">
    <source>
        <dbReference type="ARBA" id="ARBA00004496"/>
    </source>
</evidence>